<accession>A0A1M7Y3Q7</accession>
<dbReference type="AlphaFoldDB" id="A0A1M7Y3Q7"/>
<evidence type="ECO:0008006" key="3">
    <source>
        <dbReference type="Google" id="ProtNLM"/>
    </source>
</evidence>
<organism evidence="1 2">
    <name type="scientific">Anaerocolumna xylanovorans DSM 12503</name>
    <dbReference type="NCBI Taxonomy" id="1121345"/>
    <lineage>
        <taxon>Bacteria</taxon>
        <taxon>Bacillati</taxon>
        <taxon>Bacillota</taxon>
        <taxon>Clostridia</taxon>
        <taxon>Lachnospirales</taxon>
        <taxon>Lachnospiraceae</taxon>
        <taxon>Anaerocolumna</taxon>
    </lineage>
</organism>
<reference evidence="1 2" key="1">
    <citation type="submission" date="2016-12" db="EMBL/GenBank/DDBJ databases">
        <authorList>
            <person name="Song W.-J."/>
            <person name="Kurnit D.M."/>
        </authorList>
    </citation>
    <scope>NUCLEOTIDE SEQUENCE [LARGE SCALE GENOMIC DNA]</scope>
    <source>
        <strain evidence="1 2">DSM 12503</strain>
    </source>
</reference>
<evidence type="ECO:0000313" key="2">
    <source>
        <dbReference type="Proteomes" id="UP000184612"/>
    </source>
</evidence>
<keyword evidence="2" id="KW-1185">Reference proteome</keyword>
<evidence type="ECO:0000313" key="1">
    <source>
        <dbReference type="EMBL" id="SHO46686.1"/>
    </source>
</evidence>
<gene>
    <name evidence="1" type="ORF">SAMN02745217_01255</name>
</gene>
<dbReference type="RefSeq" id="WP_073588007.1">
    <property type="nucleotide sequence ID" value="NZ_FRFD01000004.1"/>
</dbReference>
<proteinExistence type="predicted"/>
<name>A0A1M7Y3Q7_9FIRM</name>
<sequence>MASKQSMPLKAKSCYDHLGGILGGRIFGRLLELGWFEQDKEHPREYFITQFGMEELIKLGIDPFERSK</sequence>
<dbReference type="Proteomes" id="UP000184612">
    <property type="component" value="Unassembled WGS sequence"/>
</dbReference>
<dbReference type="STRING" id="1121345.SAMN02745217_01255"/>
<protein>
    <recommendedName>
        <fullName evidence="3">ArsR family transcriptional regulator</fullName>
    </recommendedName>
</protein>
<dbReference type="EMBL" id="FRFD01000004">
    <property type="protein sequence ID" value="SHO46686.1"/>
    <property type="molecule type" value="Genomic_DNA"/>
</dbReference>